<evidence type="ECO:0000313" key="2">
    <source>
        <dbReference type="Proteomes" id="UP000821837"/>
    </source>
</evidence>
<dbReference type="VEuPathDB" id="VectorBase:RSAN_051850"/>
<dbReference type="Proteomes" id="UP000821837">
    <property type="component" value="Chromosome 5"/>
</dbReference>
<proteinExistence type="predicted"/>
<keyword evidence="2" id="KW-1185">Reference proteome</keyword>
<evidence type="ECO:0000313" key="1">
    <source>
        <dbReference type="EMBL" id="KAH7952394.1"/>
    </source>
</evidence>
<gene>
    <name evidence="1" type="ORF">HPB52_022194</name>
</gene>
<dbReference type="EMBL" id="JABSTV010001251">
    <property type="protein sequence ID" value="KAH7952394.1"/>
    <property type="molecule type" value="Genomic_DNA"/>
</dbReference>
<comment type="caution">
    <text evidence="1">The sequence shown here is derived from an EMBL/GenBank/DDBJ whole genome shotgun (WGS) entry which is preliminary data.</text>
</comment>
<accession>A0A9D4PSY5</accession>
<reference evidence="1" key="2">
    <citation type="submission" date="2021-09" db="EMBL/GenBank/DDBJ databases">
        <authorList>
            <person name="Jia N."/>
            <person name="Wang J."/>
            <person name="Shi W."/>
            <person name="Du L."/>
            <person name="Sun Y."/>
            <person name="Zhan W."/>
            <person name="Jiang J."/>
            <person name="Wang Q."/>
            <person name="Zhang B."/>
            <person name="Ji P."/>
            <person name="Sakyi L.B."/>
            <person name="Cui X."/>
            <person name="Yuan T."/>
            <person name="Jiang B."/>
            <person name="Yang W."/>
            <person name="Lam T.T.-Y."/>
            <person name="Chang Q."/>
            <person name="Ding S."/>
            <person name="Wang X."/>
            <person name="Zhu J."/>
            <person name="Ruan X."/>
            <person name="Zhao L."/>
            <person name="Wei J."/>
            <person name="Que T."/>
            <person name="Du C."/>
            <person name="Cheng J."/>
            <person name="Dai P."/>
            <person name="Han X."/>
            <person name="Huang E."/>
            <person name="Gao Y."/>
            <person name="Liu J."/>
            <person name="Shao H."/>
            <person name="Ye R."/>
            <person name="Li L."/>
            <person name="Wei W."/>
            <person name="Wang X."/>
            <person name="Wang C."/>
            <person name="Huo Q."/>
            <person name="Li W."/>
            <person name="Guo W."/>
            <person name="Chen H."/>
            <person name="Chen S."/>
            <person name="Zhou L."/>
            <person name="Zhou L."/>
            <person name="Ni X."/>
            <person name="Tian J."/>
            <person name="Zhou Y."/>
            <person name="Sheng Y."/>
            <person name="Liu T."/>
            <person name="Pan Y."/>
            <person name="Xia L."/>
            <person name="Li J."/>
            <person name="Zhao F."/>
            <person name="Cao W."/>
        </authorList>
    </citation>
    <scope>NUCLEOTIDE SEQUENCE</scope>
    <source>
        <strain evidence="1">Rsan-2018</strain>
        <tissue evidence="1">Larvae</tissue>
    </source>
</reference>
<organism evidence="1 2">
    <name type="scientific">Rhipicephalus sanguineus</name>
    <name type="common">Brown dog tick</name>
    <name type="synonym">Ixodes sanguineus</name>
    <dbReference type="NCBI Taxonomy" id="34632"/>
    <lineage>
        <taxon>Eukaryota</taxon>
        <taxon>Metazoa</taxon>
        <taxon>Ecdysozoa</taxon>
        <taxon>Arthropoda</taxon>
        <taxon>Chelicerata</taxon>
        <taxon>Arachnida</taxon>
        <taxon>Acari</taxon>
        <taxon>Parasitiformes</taxon>
        <taxon>Ixodida</taxon>
        <taxon>Ixodoidea</taxon>
        <taxon>Ixodidae</taxon>
        <taxon>Rhipicephalinae</taxon>
        <taxon>Rhipicephalus</taxon>
        <taxon>Rhipicephalus</taxon>
    </lineage>
</organism>
<reference evidence="1" key="1">
    <citation type="journal article" date="2020" name="Cell">
        <title>Large-Scale Comparative Analyses of Tick Genomes Elucidate Their Genetic Diversity and Vector Capacities.</title>
        <authorList>
            <consortium name="Tick Genome and Microbiome Consortium (TIGMIC)"/>
            <person name="Jia N."/>
            <person name="Wang J."/>
            <person name="Shi W."/>
            <person name="Du L."/>
            <person name="Sun Y."/>
            <person name="Zhan W."/>
            <person name="Jiang J.F."/>
            <person name="Wang Q."/>
            <person name="Zhang B."/>
            <person name="Ji P."/>
            <person name="Bell-Sakyi L."/>
            <person name="Cui X.M."/>
            <person name="Yuan T.T."/>
            <person name="Jiang B.G."/>
            <person name="Yang W.F."/>
            <person name="Lam T.T."/>
            <person name="Chang Q.C."/>
            <person name="Ding S.J."/>
            <person name="Wang X.J."/>
            <person name="Zhu J.G."/>
            <person name="Ruan X.D."/>
            <person name="Zhao L."/>
            <person name="Wei J.T."/>
            <person name="Ye R.Z."/>
            <person name="Que T.C."/>
            <person name="Du C.H."/>
            <person name="Zhou Y.H."/>
            <person name="Cheng J.X."/>
            <person name="Dai P.F."/>
            <person name="Guo W.B."/>
            <person name="Han X.H."/>
            <person name="Huang E.J."/>
            <person name="Li L.F."/>
            <person name="Wei W."/>
            <person name="Gao Y.C."/>
            <person name="Liu J.Z."/>
            <person name="Shao H.Z."/>
            <person name="Wang X."/>
            <person name="Wang C.C."/>
            <person name="Yang T.C."/>
            <person name="Huo Q.B."/>
            <person name="Li W."/>
            <person name="Chen H.Y."/>
            <person name="Chen S.E."/>
            <person name="Zhou L.G."/>
            <person name="Ni X.B."/>
            <person name="Tian J.H."/>
            <person name="Sheng Y."/>
            <person name="Liu T."/>
            <person name="Pan Y.S."/>
            <person name="Xia L.Y."/>
            <person name="Li J."/>
            <person name="Zhao F."/>
            <person name="Cao W.C."/>
        </authorList>
    </citation>
    <scope>NUCLEOTIDE SEQUENCE</scope>
    <source>
        <strain evidence="1">Rsan-2018</strain>
    </source>
</reference>
<name>A0A9D4PSY5_RHISA</name>
<dbReference type="AlphaFoldDB" id="A0A9D4PSY5"/>
<protein>
    <submittedName>
        <fullName evidence="1">Uncharacterized protein</fullName>
    </submittedName>
</protein>
<sequence>MFAMAKPRMDPNVLDIADIIRYPAVEEAFLREIGLTPRPSVRRRVTGTVEGRPATSEYWGICKDLGFNPGEPGLEGEVVTCNRRCKEGSSSQAELQVQTVQKATVSAPSSRSAADGSQVVQIDECLMRGRRRKANRGRLLTGDNVPPRRRNNYGVVSNKGPWTFGMLCVHTKELRLLESLADPNGTPMKFEWHTVNCIVPATGANTQSIEIEWQKATRS</sequence>